<reference evidence="4" key="1">
    <citation type="journal article" date="2019" name="Int. J. Syst. Evol. Microbiol.">
        <title>The Global Catalogue of Microorganisms (GCM) 10K type strain sequencing project: providing services to taxonomists for standard genome sequencing and annotation.</title>
        <authorList>
            <consortium name="The Broad Institute Genomics Platform"/>
            <consortium name="The Broad Institute Genome Sequencing Center for Infectious Disease"/>
            <person name="Wu L."/>
            <person name="Ma J."/>
        </authorList>
    </citation>
    <scope>NUCLEOTIDE SEQUENCE [LARGE SCALE GENOMIC DNA]</scope>
    <source>
        <strain evidence="4">JCM 9092</strain>
    </source>
</reference>
<protein>
    <submittedName>
        <fullName evidence="3">Uncharacterized protein</fullName>
    </submittedName>
</protein>
<feature type="compositionally biased region" description="Basic and acidic residues" evidence="1">
    <location>
        <begin position="21"/>
        <end position="50"/>
    </location>
</feature>
<gene>
    <name evidence="3" type="ORF">GCM10010449_17810</name>
</gene>
<feature type="transmembrane region" description="Helical" evidence="2">
    <location>
        <begin position="296"/>
        <end position="324"/>
    </location>
</feature>
<evidence type="ECO:0000313" key="3">
    <source>
        <dbReference type="EMBL" id="GAA3094531.1"/>
    </source>
</evidence>
<name>A0ABP6MAM3_9ACTN</name>
<evidence type="ECO:0000256" key="2">
    <source>
        <dbReference type="SAM" id="Phobius"/>
    </source>
</evidence>
<feature type="compositionally biased region" description="Pro residues" evidence="1">
    <location>
        <begin position="431"/>
        <end position="446"/>
    </location>
</feature>
<keyword evidence="2" id="KW-1133">Transmembrane helix</keyword>
<feature type="transmembrane region" description="Helical" evidence="2">
    <location>
        <begin position="330"/>
        <end position="350"/>
    </location>
</feature>
<evidence type="ECO:0000313" key="4">
    <source>
        <dbReference type="Proteomes" id="UP001501637"/>
    </source>
</evidence>
<dbReference type="Proteomes" id="UP001501637">
    <property type="component" value="Unassembled WGS sequence"/>
</dbReference>
<feature type="region of interest" description="Disordered" evidence="1">
    <location>
        <begin position="389"/>
        <end position="411"/>
    </location>
</feature>
<proteinExistence type="predicted"/>
<comment type="caution">
    <text evidence="3">The sequence shown here is derived from an EMBL/GenBank/DDBJ whole genome shotgun (WGS) entry which is preliminary data.</text>
</comment>
<keyword evidence="4" id="KW-1185">Reference proteome</keyword>
<feature type="region of interest" description="Disordered" evidence="1">
    <location>
        <begin position="19"/>
        <end position="50"/>
    </location>
</feature>
<dbReference type="EMBL" id="BAAAUG010000025">
    <property type="protein sequence ID" value="GAA3094531.1"/>
    <property type="molecule type" value="Genomic_DNA"/>
</dbReference>
<keyword evidence="2" id="KW-0472">Membrane</keyword>
<feature type="compositionally biased region" description="Basic and acidic residues" evidence="1">
    <location>
        <begin position="66"/>
        <end position="75"/>
    </location>
</feature>
<accession>A0ABP6MAM3</accession>
<evidence type="ECO:0000256" key="1">
    <source>
        <dbReference type="SAM" id="MobiDB-lite"/>
    </source>
</evidence>
<dbReference type="RefSeq" id="WP_344520001.1">
    <property type="nucleotide sequence ID" value="NZ_BAAAUG010000025.1"/>
</dbReference>
<feature type="region of interest" description="Disordered" evidence="1">
    <location>
        <begin position="423"/>
        <end position="455"/>
    </location>
</feature>
<organism evidence="3 4">
    <name type="scientific">Streptomyces rectiviolaceus</name>
    <dbReference type="NCBI Taxonomy" id="332591"/>
    <lineage>
        <taxon>Bacteria</taxon>
        <taxon>Bacillati</taxon>
        <taxon>Actinomycetota</taxon>
        <taxon>Actinomycetes</taxon>
        <taxon>Kitasatosporales</taxon>
        <taxon>Streptomycetaceae</taxon>
        <taxon>Streptomyces</taxon>
    </lineage>
</organism>
<sequence length="455" mass="50339">MRLPAHRPNARVSCAVLLYEDDPHERDRRERDRHERERRAERERQERELDDRARLERERWRARLDRGQRERERTRREHPRRRPGPPPATRTLQDSLTRWPDSLFHAEPERVVVLGSTSSESAYRLRDAVRDARDLLLVHYTGALDTGDPDARGGMPLLELFDALEAAPARHIVVVLEPHRPTETPHVGEFHYRYAHLMRRFEGRLTLIVAEPVPGYPRSFLADALGGDGPLTVRALSARPRAQVLTGADGRDVRLTGSGRRGGREPAVGNRARHLDQSLARTRSSLTKARESTASALSAAAPFALLLLAVAMVAGGLLALLRALPPVRGTWGAVALLGLWAVLAVIGFLMTRGRTPPARAPAAPAPVPRRHAFVDGVWTAWGFPGPLPDTAAGRARQPVPPRPTREESRAAVERSLNALYARLPVPQMRAPDPPVPSARPAPPSSPSPDDNGTTP</sequence>
<keyword evidence="2" id="KW-0812">Transmembrane</keyword>
<feature type="region of interest" description="Disordered" evidence="1">
    <location>
        <begin position="66"/>
        <end position="94"/>
    </location>
</feature>